<accession>A0ACC0NRJ4</accession>
<keyword evidence="2" id="KW-1185">Reference proteome</keyword>
<proteinExistence type="predicted"/>
<name>A0ACC0NRJ4_RHOML</name>
<gene>
    <name evidence="1" type="ORF">RHMOL_Rhmol05G0183900</name>
</gene>
<evidence type="ECO:0000313" key="1">
    <source>
        <dbReference type="EMBL" id="KAI8555584.1"/>
    </source>
</evidence>
<dbReference type="Proteomes" id="UP001062846">
    <property type="component" value="Chromosome 5"/>
</dbReference>
<protein>
    <submittedName>
        <fullName evidence="1">Uncharacterized protein</fullName>
    </submittedName>
</protein>
<reference evidence="1" key="1">
    <citation type="submission" date="2022-02" db="EMBL/GenBank/DDBJ databases">
        <title>Plant Genome Project.</title>
        <authorList>
            <person name="Zhang R.-G."/>
        </authorList>
    </citation>
    <scope>NUCLEOTIDE SEQUENCE</scope>
    <source>
        <strain evidence="1">AT1</strain>
    </source>
</reference>
<comment type="caution">
    <text evidence="1">The sequence shown here is derived from an EMBL/GenBank/DDBJ whole genome shotgun (WGS) entry which is preliminary data.</text>
</comment>
<evidence type="ECO:0000313" key="2">
    <source>
        <dbReference type="Proteomes" id="UP001062846"/>
    </source>
</evidence>
<sequence>MERVLEGFGEGRGFDDGVEEDDVGVVGLVEDEASVRGLVERGADGDEVGEDLVGLVEVVAEEVGVDLGELGSGFVAVEEAEDPPLHLPATSANHLILGVG</sequence>
<dbReference type="EMBL" id="CM046392">
    <property type="protein sequence ID" value="KAI8555584.1"/>
    <property type="molecule type" value="Genomic_DNA"/>
</dbReference>
<organism evidence="1 2">
    <name type="scientific">Rhododendron molle</name>
    <name type="common">Chinese azalea</name>
    <name type="synonym">Azalea mollis</name>
    <dbReference type="NCBI Taxonomy" id="49168"/>
    <lineage>
        <taxon>Eukaryota</taxon>
        <taxon>Viridiplantae</taxon>
        <taxon>Streptophyta</taxon>
        <taxon>Embryophyta</taxon>
        <taxon>Tracheophyta</taxon>
        <taxon>Spermatophyta</taxon>
        <taxon>Magnoliopsida</taxon>
        <taxon>eudicotyledons</taxon>
        <taxon>Gunneridae</taxon>
        <taxon>Pentapetalae</taxon>
        <taxon>asterids</taxon>
        <taxon>Ericales</taxon>
        <taxon>Ericaceae</taxon>
        <taxon>Ericoideae</taxon>
        <taxon>Rhodoreae</taxon>
        <taxon>Rhododendron</taxon>
    </lineage>
</organism>